<keyword evidence="1" id="KW-0343">GTPase activation</keyword>
<comment type="caution">
    <text evidence="4">The sequence shown here is derived from an EMBL/GenBank/DDBJ whole genome shotgun (WGS) entry which is preliminary data.</text>
</comment>
<feature type="region of interest" description="Disordered" evidence="2">
    <location>
        <begin position="361"/>
        <end position="470"/>
    </location>
</feature>
<evidence type="ECO:0000256" key="2">
    <source>
        <dbReference type="SAM" id="MobiDB-lite"/>
    </source>
</evidence>
<feature type="compositionally biased region" description="Polar residues" evidence="2">
    <location>
        <begin position="203"/>
        <end position="230"/>
    </location>
</feature>
<feature type="compositionally biased region" description="Basic and acidic residues" evidence="2">
    <location>
        <begin position="419"/>
        <end position="437"/>
    </location>
</feature>
<dbReference type="Pfam" id="PF00620">
    <property type="entry name" value="RhoGAP"/>
    <property type="match status" value="1"/>
</dbReference>
<dbReference type="Proteomes" id="UP001482620">
    <property type="component" value="Unassembled WGS sequence"/>
</dbReference>
<dbReference type="SUPFAM" id="SSF48350">
    <property type="entry name" value="GTPase activation domain, GAP"/>
    <property type="match status" value="1"/>
</dbReference>
<feature type="compositionally biased region" description="Polar residues" evidence="2">
    <location>
        <begin position="269"/>
        <end position="285"/>
    </location>
</feature>
<dbReference type="EMBL" id="JAHRIQ010050754">
    <property type="protein sequence ID" value="MEQ2238130.1"/>
    <property type="molecule type" value="Genomic_DNA"/>
</dbReference>
<feature type="non-terminal residue" evidence="4">
    <location>
        <position position="470"/>
    </location>
</feature>
<keyword evidence="5" id="KW-1185">Reference proteome</keyword>
<feature type="region of interest" description="Disordered" evidence="2">
    <location>
        <begin position="114"/>
        <end position="137"/>
    </location>
</feature>
<accession>A0ABV0U0P7</accession>
<protein>
    <recommendedName>
        <fullName evidence="3">Rho-GAP domain-containing protein</fullName>
    </recommendedName>
</protein>
<evidence type="ECO:0000313" key="4">
    <source>
        <dbReference type="EMBL" id="MEQ2238130.1"/>
    </source>
</evidence>
<feature type="compositionally biased region" description="Basic and acidic residues" evidence="2">
    <location>
        <begin position="399"/>
        <end position="411"/>
    </location>
</feature>
<dbReference type="PROSITE" id="PS50238">
    <property type="entry name" value="RHOGAP"/>
    <property type="match status" value="1"/>
</dbReference>
<reference evidence="4 5" key="1">
    <citation type="submission" date="2021-06" db="EMBL/GenBank/DDBJ databases">
        <authorList>
            <person name="Palmer J.M."/>
        </authorList>
    </citation>
    <scope>NUCLEOTIDE SEQUENCE [LARGE SCALE GENOMIC DNA]</scope>
    <source>
        <strain evidence="5">if_2019</strain>
        <tissue evidence="4">Muscle</tissue>
    </source>
</reference>
<dbReference type="PANTHER" id="PTHR15729">
    <property type="entry name" value="CDC42 GTPASE-ACTIVATING PROTEIN"/>
    <property type="match status" value="1"/>
</dbReference>
<dbReference type="Gene3D" id="1.10.555.10">
    <property type="entry name" value="Rho GTPase activation protein"/>
    <property type="match status" value="1"/>
</dbReference>
<sequence length="470" mass="51753">TLEYLSKHLARLATLSAQTNMHTRNLALVWAPNLLRSKDIETSSGNGDMAFQEVRIQQSVIEFILNHTEQIFSGDSDQVKPKEGPSLMCAEKYATLPISGGSGPMKLMSLEEAQARSLSPNHPVHKERQRENSLPDTSTASLYHTVIEISDSKRKFSGKSKKWKSIFNLGRSVESKGKLSRNGSVFIRAQGASEKAAMRPSRSMESLCSSSPDDGGARSNTSADGHNSIFNPDVKSRTLESDSLFDLHEQDQKREIKAKKGGAMAGWSSGLNQRDSQAASLSSQKAMPEQLKVFKGDDLSSYKPSSPKNRRMLYSGSTRPSFPGSFFPLESSPRHQRRAVNISEPFAVSVPLRVSAVISSNSTPCRGLNKEKAATLKSCREPSEQSNRFKKSNTFPLLEPKRQEGTEKNHTEVLTSRVSPEDSDKKGLQKTEGKNISKLEALPNAQRSEDKDTAPPSGKDMHCLTKDTQL</sequence>
<feature type="region of interest" description="Disordered" evidence="2">
    <location>
        <begin position="191"/>
        <end position="233"/>
    </location>
</feature>
<feature type="non-terminal residue" evidence="4">
    <location>
        <position position="1"/>
    </location>
</feature>
<dbReference type="InterPro" id="IPR051576">
    <property type="entry name" value="PX-Rho_GAP"/>
</dbReference>
<evidence type="ECO:0000313" key="5">
    <source>
        <dbReference type="Proteomes" id="UP001482620"/>
    </source>
</evidence>
<dbReference type="InterPro" id="IPR008936">
    <property type="entry name" value="Rho_GTPase_activation_prot"/>
</dbReference>
<feature type="compositionally biased region" description="Basic and acidic residues" evidence="2">
    <location>
        <begin position="368"/>
        <end position="383"/>
    </location>
</feature>
<evidence type="ECO:0000259" key="3">
    <source>
        <dbReference type="PROSITE" id="PS50238"/>
    </source>
</evidence>
<evidence type="ECO:0000256" key="1">
    <source>
        <dbReference type="ARBA" id="ARBA00022468"/>
    </source>
</evidence>
<name>A0ABV0U0P7_9TELE</name>
<organism evidence="4 5">
    <name type="scientific">Ilyodon furcidens</name>
    <name type="common">goldbreast splitfin</name>
    <dbReference type="NCBI Taxonomy" id="33524"/>
    <lineage>
        <taxon>Eukaryota</taxon>
        <taxon>Metazoa</taxon>
        <taxon>Chordata</taxon>
        <taxon>Craniata</taxon>
        <taxon>Vertebrata</taxon>
        <taxon>Euteleostomi</taxon>
        <taxon>Actinopterygii</taxon>
        <taxon>Neopterygii</taxon>
        <taxon>Teleostei</taxon>
        <taxon>Neoteleostei</taxon>
        <taxon>Acanthomorphata</taxon>
        <taxon>Ovalentaria</taxon>
        <taxon>Atherinomorphae</taxon>
        <taxon>Cyprinodontiformes</taxon>
        <taxon>Goodeidae</taxon>
        <taxon>Ilyodon</taxon>
    </lineage>
</organism>
<dbReference type="InterPro" id="IPR000198">
    <property type="entry name" value="RhoGAP_dom"/>
</dbReference>
<proteinExistence type="predicted"/>
<feature type="region of interest" description="Disordered" evidence="2">
    <location>
        <begin position="255"/>
        <end position="317"/>
    </location>
</feature>
<feature type="compositionally biased region" description="Basic and acidic residues" evidence="2">
    <location>
        <begin position="447"/>
        <end position="470"/>
    </location>
</feature>
<feature type="domain" description="Rho-GAP" evidence="3">
    <location>
        <begin position="1"/>
        <end position="72"/>
    </location>
</feature>
<feature type="compositionally biased region" description="Basic and acidic residues" evidence="2">
    <location>
        <begin position="124"/>
        <end position="133"/>
    </location>
</feature>
<gene>
    <name evidence="4" type="ORF">ILYODFUR_030146</name>
</gene>
<dbReference type="PANTHER" id="PTHR15729:SF3">
    <property type="entry name" value="RHO GTPASE-ACTIVATING PROTEIN 31"/>
    <property type="match status" value="1"/>
</dbReference>